<comment type="caution">
    <text evidence="4">The sequence shown here is derived from an EMBL/GenBank/DDBJ whole genome shotgun (WGS) entry which is preliminary data.</text>
</comment>
<keyword evidence="5" id="KW-1185">Reference proteome</keyword>
<feature type="domain" description="Mammalian cell entry C-terminal" evidence="3">
    <location>
        <begin position="130"/>
        <end position="356"/>
    </location>
</feature>
<evidence type="ECO:0000313" key="4">
    <source>
        <dbReference type="EMBL" id="MCM6772567.1"/>
    </source>
</evidence>
<dbReference type="EMBL" id="JAMRXG010000001">
    <property type="protein sequence ID" value="MCM6772567.1"/>
    <property type="molecule type" value="Genomic_DNA"/>
</dbReference>
<name>A0A9X2IU70_9NOCA</name>
<keyword evidence="1" id="KW-1133">Transmembrane helix</keyword>
<dbReference type="PANTHER" id="PTHR33371">
    <property type="entry name" value="INTERMEMBRANE PHOSPHOLIPID TRANSPORT SYSTEM BINDING PROTEIN MLAD-RELATED"/>
    <property type="match status" value="1"/>
</dbReference>
<keyword evidence="1" id="KW-0472">Membrane</keyword>
<gene>
    <name evidence="4" type="ORF">NDR86_03650</name>
</gene>
<organism evidence="4 5">
    <name type="scientific">Nocardia pulmonis</name>
    <dbReference type="NCBI Taxonomy" id="2951408"/>
    <lineage>
        <taxon>Bacteria</taxon>
        <taxon>Bacillati</taxon>
        <taxon>Actinomycetota</taxon>
        <taxon>Actinomycetes</taxon>
        <taxon>Mycobacteriales</taxon>
        <taxon>Nocardiaceae</taxon>
        <taxon>Nocardia</taxon>
    </lineage>
</organism>
<sequence length="419" mass="43741">MGNDFELDGRGPSTPLLVTTAIMFTVVCVVVAGLLVAKSNGSLDERVSVTAELGNVGDGLPRKSDVKYRGVLVGMVRGVTPARPGAPNIVHIDLKPEHAQTIPRTVTARIVPSNAFAVSSVQLVDHGDAPPLRAGDRIGEDHSLPTQLFQTTLAKVRELVAALGRADSDRTLGLLRTLADATAGQGPALTAAVDGLNRVTAELNGLGVDDGGPATLPTWRQAIAALRGSAPELVDALHATVAPLRTLAERQAELTNLLTGARHTAGTVDTALGNHIDQLVDIGAQLTPVLGVLADDAAEYPAVMLRMNTLIDTFFRELWTRSGTKLTFSFKMVVSLTPLRLYTRPDCPTYGDMRGPSCDTAPETTPVPDVVGVPDARSYVPPPGTVLPPPASAADRILLGPLAIPASPPLFTPAPGGTP</sequence>
<dbReference type="InterPro" id="IPR024516">
    <property type="entry name" value="Mce_C"/>
</dbReference>
<evidence type="ECO:0000256" key="1">
    <source>
        <dbReference type="SAM" id="Phobius"/>
    </source>
</evidence>
<accession>A0A9X2IU70</accession>
<dbReference type="Pfam" id="PF02470">
    <property type="entry name" value="MlaD"/>
    <property type="match status" value="1"/>
</dbReference>
<dbReference type="RefSeq" id="WP_251909413.1">
    <property type="nucleotide sequence ID" value="NZ_JAMRXG010000001.1"/>
</dbReference>
<feature type="domain" description="Mce/MlaD" evidence="2">
    <location>
        <begin position="47"/>
        <end position="124"/>
    </location>
</feature>
<proteinExistence type="predicted"/>
<keyword evidence="1" id="KW-0812">Transmembrane</keyword>
<reference evidence="4" key="1">
    <citation type="submission" date="2022-06" db="EMBL/GenBank/DDBJ databases">
        <title>Novel species in genus nocardia.</title>
        <authorList>
            <person name="Li F."/>
        </authorList>
    </citation>
    <scope>NUCLEOTIDE SEQUENCE</scope>
    <source>
        <strain evidence="4">CDC141</strain>
    </source>
</reference>
<dbReference type="GO" id="GO:0051701">
    <property type="term" value="P:biological process involved in interaction with host"/>
    <property type="evidence" value="ECO:0007669"/>
    <property type="project" value="TreeGrafter"/>
</dbReference>
<dbReference type="InterPro" id="IPR003399">
    <property type="entry name" value="Mce/MlaD"/>
</dbReference>
<dbReference type="AlphaFoldDB" id="A0A9X2IU70"/>
<feature type="transmembrane region" description="Helical" evidence="1">
    <location>
        <begin position="16"/>
        <end position="37"/>
    </location>
</feature>
<protein>
    <submittedName>
        <fullName evidence="4">MCE family protein</fullName>
    </submittedName>
</protein>
<evidence type="ECO:0000259" key="3">
    <source>
        <dbReference type="Pfam" id="PF11887"/>
    </source>
</evidence>
<evidence type="ECO:0000259" key="2">
    <source>
        <dbReference type="Pfam" id="PF02470"/>
    </source>
</evidence>
<dbReference type="InterPro" id="IPR052336">
    <property type="entry name" value="MlaD_Phospholipid_Transporter"/>
</dbReference>
<evidence type="ECO:0000313" key="5">
    <source>
        <dbReference type="Proteomes" id="UP001139157"/>
    </source>
</evidence>
<dbReference type="PANTHER" id="PTHR33371:SF19">
    <property type="entry name" value="MCE-FAMILY PROTEIN MCE4A"/>
    <property type="match status" value="1"/>
</dbReference>
<dbReference type="Pfam" id="PF11887">
    <property type="entry name" value="Mce4_CUP1"/>
    <property type="match status" value="1"/>
</dbReference>
<dbReference type="Proteomes" id="UP001139157">
    <property type="component" value="Unassembled WGS sequence"/>
</dbReference>
<dbReference type="GO" id="GO:0005576">
    <property type="term" value="C:extracellular region"/>
    <property type="evidence" value="ECO:0007669"/>
    <property type="project" value="TreeGrafter"/>
</dbReference>